<feature type="transmembrane region" description="Helical" evidence="5">
    <location>
        <begin position="72"/>
        <end position="96"/>
    </location>
</feature>
<evidence type="ECO:0000259" key="6">
    <source>
        <dbReference type="PROSITE" id="PS50262"/>
    </source>
</evidence>
<feature type="transmembrane region" description="Helical" evidence="5">
    <location>
        <begin position="108"/>
        <end position="126"/>
    </location>
</feature>
<gene>
    <name evidence="7" type="ORF">L596_016061</name>
</gene>
<dbReference type="InterPro" id="IPR019424">
    <property type="entry name" value="7TM_GPCR_Srsx"/>
</dbReference>
<dbReference type="GO" id="GO:0016020">
    <property type="term" value="C:membrane"/>
    <property type="evidence" value="ECO:0007669"/>
    <property type="project" value="UniProtKB-SubCell"/>
</dbReference>
<name>A0A4U5NHU8_STECR</name>
<evidence type="ECO:0000313" key="8">
    <source>
        <dbReference type="Proteomes" id="UP000298663"/>
    </source>
</evidence>
<evidence type="ECO:0000256" key="5">
    <source>
        <dbReference type="SAM" id="Phobius"/>
    </source>
</evidence>
<dbReference type="InterPro" id="IPR017452">
    <property type="entry name" value="GPCR_Rhodpsn_7TM"/>
</dbReference>
<evidence type="ECO:0000256" key="2">
    <source>
        <dbReference type="ARBA" id="ARBA00022692"/>
    </source>
</evidence>
<keyword evidence="2 5" id="KW-0812">Transmembrane</keyword>
<keyword evidence="4 5" id="KW-0472">Membrane</keyword>
<dbReference type="Proteomes" id="UP000298663">
    <property type="component" value="Unassembled WGS sequence"/>
</dbReference>
<keyword evidence="3 5" id="KW-1133">Transmembrane helix</keyword>
<dbReference type="SUPFAM" id="SSF81321">
    <property type="entry name" value="Family A G protein-coupled receptor-like"/>
    <property type="match status" value="1"/>
</dbReference>
<sequence length="360" mass="41236">MFLIAADRLICITYPVFFRRHMVQQTIAIGRFLFSMVLAFFLVGLQFVGMDPSGHPPVCNALYTWQPAYQDFYLYGTTIIDITSLFCYVSILGIFIRNKTKTSSKQRQFYFVVFCVVLAFVVFWMFPKWTFVIHLIMKSTSVSMQVSALLVGFLEGVNGIVNVLIFLSTNSEAKAVITRKNTTTIVKMSMGPYRCAVPVILTPNDNKSNHYLHGTIKHSTTLNTPHRSKRRMSISNQAENWWVDRSRRADSEKYGFCKVPKRACLKRENLRTNHFSTILESFQRSVVLTIFTFIGNFGGIVILRKCFKKSVLLIFHNIFKIIYKNVQFTPENASTLTELAVRNLLFKNRSAPCSDVQGIA</sequence>
<reference evidence="7 8" key="2">
    <citation type="journal article" date="2019" name="G3 (Bethesda)">
        <title>Hybrid Assembly of the Genome of the Entomopathogenic Nematode Steinernema carpocapsae Identifies the X-Chromosome.</title>
        <authorList>
            <person name="Serra L."/>
            <person name="Macchietto M."/>
            <person name="Macias-Munoz A."/>
            <person name="McGill C.J."/>
            <person name="Rodriguez I.M."/>
            <person name="Rodriguez B."/>
            <person name="Murad R."/>
            <person name="Mortazavi A."/>
        </authorList>
    </citation>
    <scope>NUCLEOTIDE SEQUENCE [LARGE SCALE GENOMIC DNA]</scope>
    <source>
        <strain evidence="7 8">ALL</strain>
    </source>
</reference>
<comment type="subcellular location">
    <subcellularLocation>
        <location evidence="1">Membrane</location>
    </subcellularLocation>
</comment>
<feature type="transmembrane region" description="Helical" evidence="5">
    <location>
        <begin position="146"/>
        <end position="167"/>
    </location>
</feature>
<reference evidence="7 8" key="1">
    <citation type="journal article" date="2015" name="Genome Biol.">
        <title>Comparative genomics of Steinernema reveals deeply conserved gene regulatory networks.</title>
        <authorList>
            <person name="Dillman A.R."/>
            <person name="Macchietto M."/>
            <person name="Porter C.F."/>
            <person name="Rogers A."/>
            <person name="Williams B."/>
            <person name="Antoshechkin I."/>
            <person name="Lee M.M."/>
            <person name="Goodwin Z."/>
            <person name="Lu X."/>
            <person name="Lewis E.E."/>
            <person name="Goodrich-Blair H."/>
            <person name="Stock S.P."/>
            <person name="Adams B.J."/>
            <person name="Sternberg P.W."/>
            <person name="Mortazavi A."/>
        </authorList>
    </citation>
    <scope>NUCLEOTIDE SEQUENCE [LARGE SCALE GENOMIC DNA]</scope>
    <source>
        <strain evidence="7 8">ALL</strain>
    </source>
</reference>
<feature type="transmembrane region" description="Helical" evidence="5">
    <location>
        <begin position="285"/>
        <end position="303"/>
    </location>
</feature>
<dbReference type="PROSITE" id="PS50262">
    <property type="entry name" value="G_PROTEIN_RECEP_F1_2"/>
    <property type="match status" value="1"/>
</dbReference>
<organism evidence="7 8">
    <name type="scientific">Steinernema carpocapsae</name>
    <name type="common">Entomopathogenic nematode</name>
    <dbReference type="NCBI Taxonomy" id="34508"/>
    <lineage>
        <taxon>Eukaryota</taxon>
        <taxon>Metazoa</taxon>
        <taxon>Ecdysozoa</taxon>
        <taxon>Nematoda</taxon>
        <taxon>Chromadorea</taxon>
        <taxon>Rhabditida</taxon>
        <taxon>Tylenchina</taxon>
        <taxon>Panagrolaimomorpha</taxon>
        <taxon>Strongyloidoidea</taxon>
        <taxon>Steinernematidae</taxon>
        <taxon>Steinernema</taxon>
    </lineage>
</organism>
<accession>A0A4U5NHU8</accession>
<keyword evidence="8" id="KW-1185">Reference proteome</keyword>
<evidence type="ECO:0000256" key="1">
    <source>
        <dbReference type="ARBA" id="ARBA00004370"/>
    </source>
</evidence>
<dbReference type="AlphaFoldDB" id="A0A4U5NHU8"/>
<dbReference type="Pfam" id="PF10320">
    <property type="entry name" value="7TM_GPCR_Srsx"/>
    <property type="match status" value="1"/>
</dbReference>
<proteinExistence type="predicted"/>
<feature type="transmembrane region" description="Helical" evidence="5">
    <location>
        <begin position="28"/>
        <end position="48"/>
    </location>
</feature>
<comment type="caution">
    <text evidence="7">The sequence shown here is derived from an EMBL/GenBank/DDBJ whole genome shotgun (WGS) entry which is preliminary data.</text>
</comment>
<evidence type="ECO:0000313" key="7">
    <source>
        <dbReference type="EMBL" id="TKR82320.1"/>
    </source>
</evidence>
<dbReference type="Gene3D" id="1.20.1070.10">
    <property type="entry name" value="Rhodopsin 7-helix transmembrane proteins"/>
    <property type="match status" value="1"/>
</dbReference>
<evidence type="ECO:0000256" key="3">
    <source>
        <dbReference type="ARBA" id="ARBA00022989"/>
    </source>
</evidence>
<feature type="domain" description="G-protein coupled receptors family 1 profile" evidence="6">
    <location>
        <begin position="1"/>
        <end position="166"/>
    </location>
</feature>
<dbReference type="EMBL" id="AZBU02000004">
    <property type="protein sequence ID" value="TKR82320.1"/>
    <property type="molecule type" value="Genomic_DNA"/>
</dbReference>
<evidence type="ECO:0000256" key="4">
    <source>
        <dbReference type="ARBA" id="ARBA00023136"/>
    </source>
</evidence>
<protein>
    <recommendedName>
        <fullName evidence="6">G-protein coupled receptors family 1 profile domain-containing protein</fullName>
    </recommendedName>
</protein>